<reference evidence="2" key="1">
    <citation type="submission" date="2021-06" db="EMBL/GenBank/DDBJ databases">
        <title>Comparative genomics, transcriptomics and evolutionary studies reveal genomic signatures of adaptation to plant cell wall in hemibiotrophic fungi.</title>
        <authorList>
            <consortium name="DOE Joint Genome Institute"/>
            <person name="Baroncelli R."/>
            <person name="Diaz J.F."/>
            <person name="Benocci T."/>
            <person name="Peng M."/>
            <person name="Battaglia E."/>
            <person name="Haridas S."/>
            <person name="Andreopoulos W."/>
            <person name="Labutti K."/>
            <person name="Pangilinan J."/>
            <person name="Floch G.L."/>
            <person name="Makela M.R."/>
            <person name="Henrissat B."/>
            <person name="Grigoriev I.V."/>
            <person name="Crouch J.A."/>
            <person name="De Vries R.P."/>
            <person name="Sukno S.A."/>
            <person name="Thon M.R."/>
        </authorList>
    </citation>
    <scope>NUCLEOTIDE SEQUENCE</scope>
    <source>
        <strain evidence="2">CBS 193.32</strain>
    </source>
</reference>
<evidence type="ECO:0000313" key="2">
    <source>
        <dbReference type="EMBL" id="KAK1673787.1"/>
    </source>
</evidence>
<protein>
    <recommendedName>
        <fullName evidence="4">Fungal N-terminal domain-containing protein</fullName>
    </recommendedName>
</protein>
<dbReference type="RefSeq" id="XP_060427790.1">
    <property type="nucleotide sequence ID" value="XM_060575283.1"/>
</dbReference>
<keyword evidence="1" id="KW-0732">Signal</keyword>
<evidence type="ECO:0000256" key="1">
    <source>
        <dbReference type="SAM" id="SignalP"/>
    </source>
</evidence>
<dbReference type="EMBL" id="JAHMHR010000029">
    <property type="protein sequence ID" value="KAK1673787.1"/>
    <property type="molecule type" value="Genomic_DNA"/>
</dbReference>
<organism evidence="2 3">
    <name type="scientific">Colletotrichum godetiae</name>
    <dbReference type="NCBI Taxonomy" id="1209918"/>
    <lineage>
        <taxon>Eukaryota</taxon>
        <taxon>Fungi</taxon>
        <taxon>Dikarya</taxon>
        <taxon>Ascomycota</taxon>
        <taxon>Pezizomycotina</taxon>
        <taxon>Sordariomycetes</taxon>
        <taxon>Hypocreomycetidae</taxon>
        <taxon>Glomerellales</taxon>
        <taxon>Glomerellaceae</taxon>
        <taxon>Colletotrichum</taxon>
        <taxon>Colletotrichum acutatum species complex</taxon>
    </lineage>
</organism>
<feature type="chain" id="PRO_5042571480" description="Fungal N-terminal domain-containing protein" evidence="1">
    <location>
        <begin position="24"/>
        <end position="463"/>
    </location>
</feature>
<gene>
    <name evidence="2" type="ORF">BDP55DRAFT_669224</name>
</gene>
<accession>A0AAJ0AJZ1</accession>
<proteinExistence type="predicted"/>
<evidence type="ECO:0000313" key="3">
    <source>
        <dbReference type="Proteomes" id="UP001224890"/>
    </source>
</evidence>
<dbReference type="GeneID" id="85459809"/>
<feature type="non-terminal residue" evidence="2">
    <location>
        <position position="463"/>
    </location>
</feature>
<comment type="caution">
    <text evidence="2">The sequence shown here is derived from an EMBL/GenBank/DDBJ whole genome shotgun (WGS) entry which is preliminary data.</text>
</comment>
<dbReference type="AlphaFoldDB" id="A0AAJ0AJZ1"/>
<keyword evidence="3" id="KW-1185">Reference proteome</keyword>
<evidence type="ECO:0008006" key="4">
    <source>
        <dbReference type="Google" id="ProtNLM"/>
    </source>
</evidence>
<sequence>MSDALSVVASLLGFASFLKTAMNCVTGYERTVEIRRYLEALERTRNSIMLMSQFLTDSGVDHATNIVHGFTSRIGSQISDVYPEVERVTRAAMEKGSFTEGNFDLKIAAERLMKLADDFDSTTPLLRNLEHTLRLRRIEARLDAVFELSGQTAAGSKAAWDTIQLIEKRIKVGANEEEELAKAIERWDEMNPDSSIQERAKSIEAIRDVLKITLGSLQAFKNDPMSLPFVIPVPAAEDVQARVKLDTGSRWNWISSEVLRKAGISFEAREDLGELTGAGRDPLTFKPLGRVSVTWLSTNQALSKTDDFLVHDPSYIPCDVILGETWIFNDLARHQISEPVLQIRQLITKEQILEVETQAKRDGASNAQVIKLHSEVDKVKREEKRRMKLATRAAYRALTPMSGVSPLTSTTPLGVTRRASMTSVSRSLLSDHARLTPETTRSTENVFSLTEDVRNTSSRVSGL</sequence>
<feature type="signal peptide" evidence="1">
    <location>
        <begin position="1"/>
        <end position="23"/>
    </location>
</feature>
<name>A0AAJ0AJZ1_9PEZI</name>
<dbReference type="Proteomes" id="UP001224890">
    <property type="component" value="Unassembled WGS sequence"/>
</dbReference>